<proteinExistence type="inferred from homology"/>
<evidence type="ECO:0000256" key="1">
    <source>
        <dbReference type="ARBA" id="ARBA00004123"/>
    </source>
</evidence>
<dbReference type="Pfam" id="PF00004">
    <property type="entry name" value="AAA"/>
    <property type="match status" value="1"/>
</dbReference>
<evidence type="ECO:0000256" key="6">
    <source>
        <dbReference type="ARBA" id="ARBA00022840"/>
    </source>
</evidence>
<evidence type="ECO:0000259" key="11">
    <source>
        <dbReference type="SMART" id="SM00382"/>
    </source>
</evidence>
<dbReference type="GO" id="GO:0005664">
    <property type="term" value="C:nuclear origin of replication recognition complex"/>
    <property type="evidence" value="ECO:0007669"/>
    <property type="project" value="TreeGrafter"/>
</dbReference>
<dbReference type="Pfam" id="PF14629">
    <property type="entry name" value="ORC4_C"/>
    <property type="match status" value="1"/>
</dbReference>
<evidence type="ECO:0000256" key="8">
    <source>
        <dbReference type="ARBA" id="ARBA00023242"/>
    </source>
</evidence>
<feature type="domain" description="AAA+ ATPase" evidence="11">
    <location>
        <begin position="65"/>
        <end position="229"/>
    </location>
</feature>
<dbReference type="InterPro" id="IPR003593">
    <property type="entry name" value="AAA+_ATPase"/>
</dbReference>
<dbReference type="VEuPathDB" id="VectorBase:HLOH_062136"/>
<dbReference type="PANTHER" id="PTHR12087">
    <property type="entry name" value="ORIGIN RECOGNITION COMPLEX SUBUNIT 4"/>
    <property type="match status" value="1"/>
</dbReference>
<keyword evidence="5" id="KW-0547">Nucleotide-binding</keyword>
<dbReference type="InterPro" id="IPR003959">
    <property type="entry name" value="ATPase_AAA_core"/>
</dbReference>
<sequence length="442" mass="49695">MKSSPSLSRKSASSKDPDNSVWINEVKKCLLRNLDTQGKPDLLKFYGEQKRELTDLLSRAVKLGESNSVLVIGPRGCGKTSLILSVLAGVTRDKDIAANFLIVKLNGLIHTDDKIALKDITRQLHLENVVGDRVFGSFSENLTFLLECLKSGSQQSKTIVFVIDEFDLFCYHKNQTLLYNLFDVAQSAQAPILVIGITCRLASSSDAIELLEKRVKSRFSHRQLHLFPSFSFEEYLGIMVDHLSLPASFANKRLTEEWNNSVKAFAQEGAVKTAMRRLYSTNKDIRAMQYLLLPPVMRLSAECPRLDAVHLLDSQRQQLEDSNVALLKGLSMLELSLVIAMVHLTKIYDGEPFNFEMVYKEFVKFATGKSSLETSKPVVIKAFQQLEALEFVQPVSRSLANVQYEFRLMQLLVDPSQVHEVVHKSTTLPTELNHWAISVVGS</sequence>
<keyword evidence="4 10" id="KW-0235">DNA replication</keyword>
<dbReference type="PANTHER" id="PTHR12087:SF0">
    <property type="entry name" value="ORIGIN RECOGNITION COMPLEX SUBUNIT 4"/>
    <property type="match status" value="1"/>
</dbReference>
<dbReference type="InterPro" id="IPR027417">
    <property type="entry name" value="P-loop_NTPase"/>
</dbReference>
<dbReference type="CDD" id="cd00009">
    <property type="entry name" value="AAA"/>
    <property type="match status" value="1"/>
</dbReference>
<organism evidence="12 13">
    <name type="scientific">Haemaphysalis longicornis</name>
    <name type="common">Bush tick</name>
    <dbReference type="NCBI Taxonomy" id="44386"/>
    <lineage>
        <taxon>Eukaryota</taxon>
        <taxon>Metazoa</taxon>
        <taxon>Ecdysozoa</taxon>
        <taxon>Arthropoda</taxon>
        <taxon>Chelicerata</taxon>
        <taxon>Arachnida</taxon>
        <taxon>Acari</taxon>
        <taxon>Parasitiformes</taxon>
        <taxon>Ixodida</taxon>
        <taxon>Ixodoidea</taxon>
        <taxon>Ixodidae</taxon>
        <taxon>Haemaphysalinae</taxon>
        <taxon>Haemaphysalis</taxon>
    </lineage>
</organism>
<evidence type="ECO:0000256" key="2">
    <source>
        <dbReference type="ARBA" id="ARBA00005334"/>
    </source>
</evidence>
<evidence type="ECO:0000256" key="3">
    <source>
        <dbReference type="ARBA" id="ARBA00019083"/>
    </source>
</evidence>
<keyword evidence="8 10" id="KW-0539">Nucleus</keyword>
<dbReference type="GO" id="GO:0006270">
    <property type="term" value="P:DNA replication initiation"/>
    <property type="evidence" value="ECO:0007669"/>
    <property type="project" value="TreeGrafter"/>
</dbReference>
<comment type="function">
    <text evidence="10">Component of the origin recognition complex (ORC) that binds origins of replication.</text>
</comment>
<reference evidence="12 13" key="1">
    <citation type="journal article" date="2020" name="Cell">
        <title>Large-Scale Comparative Analyses of Tick Genomes Elucidate Their Genetic Diversity and Vector Capacities.</title>
        <authorList>
            <consortium name="Tick Genome and Microbiome Consortium (TIGMIC)"/>
            <person name="Jia N."/>
            <person name="Wang J."/>
            <person name="Shi W."/>
            <person name="Du L."/>
            <person name="Sun Y."/>
            <person name="Zhan W."/>
            <person name="Jiang J.F."/>
            <person name="Wang Q."/>
            <person name="Zhang B."/>
            <person name="Ji P."/>
            <person name="Bell-Sakyi L."/>
            <person name="Cui X.M."/>
            <person name="Yuan T.T."/>
            <person name="Jiang B.G."/>
            <person name="Yang W.F."/>
            <person name="Lam T.T."/>
            <person name="Chang Q.C."/>
            <person name="Ding S.J."/>
            <person name="Wang X.J."/>
            <person name="Zhu J.G."/>
            <person name="Ruan X.D."/>
            <person name="Zhao L."/>
            <person name="Wei J.T."/>
            <person name="Ye R.Z."/>
            <person name="Que T.C."/>
            <person name="Du C.H."/>
            <person name="Zhou Y.H."/>
            <person name="Cheng J.X."/>
            <person name="Dai P.F."/>
            <person name="Guo W.B."/>
            <person name="Han X.H."/>
            <person name="Huang E.J."/>
            <person name="Li L.F."/>
            <person name="Wei W."/>
            <person name="Gao Y.C."/>
            <person name="Liu J.Z."/>
            <person name="Shao H.Z."/>
            <person name="Wang X."/>
            <person name="Wang C.C."/>
            <person name="Yang T.C."/>
            <person name="Huo Q.B."/>
            <person name="Li W."/>
            <person name="Chen H.Y."/>
            <person name="Chen S.E."/>
            <person name="Zhou L.G."/>
            <person name="Ni X.B."/>
            <person name="Tian J.H."/>
            <person name="Sheng Y."/>
            <person name="Liu T."/>
            <person name="Pan Y.S."/>
            <person name="Xia L.Y."/>
            <person name="Li J."/>
            <person name="Zhao F."/>
            <person name="Cao W.C."/>
        </authorList>
    </citation>
    <scope>NUCLEOTIDE SEQUENCE [LARGE SCALE GENOMIC DNA]</scope>
    <source>
        <strain evidence="12">HaeL-2018</strain>
    </source>
</reference>
<dbReference type="GO" id="GO:0003688">
    <property type="term" value="F:DNA replication origin binding"/>
    <property type="evidence" value="ECO:0007669"/>
    <property type="project" value="TreeGrafter"/>
</dbReference>
<protein>
    <recommendedName>
        <fullName evidence="3 10">Origin recognition complex subunit 4</fullName>
    </recommendedName>
</protein>
<evidence type="ECO:0000256" key="10">
    <source>
        <dbReference type="PIRNR" id="PIRNR007858"/>
    </source>
</evidence>
<keyword evidence="7 10" id="KW-0238">DNA-binding</keyword>
<dbReference type="GO" id="GO:0016887">
    <property type="term" value="F:ATP hydrolysis activity"/>
    <property type="evidence" value="ECO:0007669"/>
    <property type="project" value="InterPro"/>
</dbReference>
<dbReference type="OrthoDB" id="343623at2759"/>
<comment type="subcellular location">
    <subcellularLocation>
        <location evidence="1 10">Nucleus</location>
    </subcellularLocation>
</comment>
<dbReference type="SMART" id="SM00382">
    <property type="entry name" value="AAA"/>
    <property type="match status" value="1"/>
</dbReference>
<dbReference type="FunFam" id="3.40.50.300:FF:000649">
    <property type="entry name" value="Origin recognition complex subunit 4"/>
    <property type="match status" value="1"/>
</dbReference>
<keyword evidence="6" id="KW-0067">ATP-binding</keyword>
<dbReference type="InterPro" id="IPR016527">
    <property type="entry name" value="ORC4"/>
</dbReference>
<evidence type="ECO:0000256" key="5">
    <source>
        <dbReference type="ARBA" id="ARBA00022741"/>
    </source>
</evidence>
<gene>
    <name evidence="12" type="ORF">HPB48_004394</name>
</gene>
<dbReference type="InterPro" id="IPR032705">
    <property type="entry name" value="ORC4_C"/>
</dbReference>
<evidence type="ECO:0000313" key="13">
    <source>
        <dbReference type="Proteomes" id="UP000821853"/>
    </source>
</evidence>
<dbReference type="GO" id="GO:0005737">
    <property type="term" value="C:cytoplasm"/>
    <property type="evidence" value="ECO:0007669"/>
    <property type="project" value="UniProtKB-ARBA"/>
</dbReference>
<name>A0A9J6G1P6_HAELO</name>
<dbReference type="Proteomes" id="UP000821853">
    <property type="component" value="Chromosome 2"/>
</dbReference>
<dbReference type="EMBL" id="JABSTR010000004">
    <property type="protein sequence ID" value="KAH9368895.1"/>
    <property type="molecule type" value="Genomic_DNA"/>
</dbReference>
<dbReference type="GO" id="GO:0005524">
    <property type="term" value="F:ATP binding"/>
    <property type="evidence" value="ECO:0007669"/>
    <property type="project" value="UniProtKB-KW"/>
</dbReference>
<evidence type="ECO:0000256" key="9">
    <source>
        <dbReference type="ARBA" id="ARBA00046777"/>
    </source>
</evidence>
<evidence type="ECO:0000256" key="4">
    <source>
        <dbReference type="ARBA" id="ARBA00022705"/>
    </source>
</evidence>
<dbReference type="PIRSF" id="PIRSF007858">
    <property type="entry name" value="ORC4"/>
    <property type="match status" value="1"/>
</dbReference>
<keyword evidence="13" id="KW-1185">Reference proteome</keyword>
<evidence type="ECO:0000313" key="12">
    <source>
        <dbReference type="EMBL" id="KAH9368895.1"/>
    </source>
</evidence>
<dbReference type="OMA" id="AFTFQRN"/>
<comment type="caution">
    <text evidence="12">The sequence shown here is derived from an EMBL/GenBank/DDBJ whole genome shotgun (WGS) entry which is preliminary data.</text>
</comment>
<accession>A0A9J6G1P6</accession>
<dbReference type="AlphaFoldDB" id="A0A9J6G1P6"/>
<dbReference type="SUPFAM" id="SSF52540">
    <property type="entry name" value="P-loop containing nucleoside triphosphate hydrolases"/>
    <property type="match status" value="1"/>
</dbReference>
<dbReference type="Gene3D" id="3.40.50.300">
    <property type="entry name" value="P-loop containing nucleotide triphosphate hydrolases"/>
    <property type="match status" value="1"/>
</dbReference>
<comment type="similarity">
    <text evidence="2 10">Belongs to the ORC4 family.</text>
</comment>
<comment type="subunit">
    <text evidence="9">Component of ORC, a complex composed of at least 6 subunits: ORC1, ORC2, ORC3, ORC4, ORC5 and ORC6. ORC is regulated in a cell-cycle dependent manner. It is sequentially assembled at the exit from anaphase of mitosis and disassembled as cells enter S phase. Interacts with DBF4. Interacts with POLQ.</text>
</comment>
<evidence type="ECO:0000256" key="7">
    <source>
        <dbReference type="ARBA" id="ARBA00023125"/>
    </source>
</evidence>